<organism evidence="2 3">
    <name type="scientific">Nocardia aurantia</name>
    <dbReference type="NCBI Taxonomy" id="2585199"/>
    <lineage>
        <taxon>Bacteria</taxon>
        <taxon>Bacillati</taxon>
        <taxon>Actinomycetota</taxon>
        <taxon>Actinomycetes</taxon>
        <taxon>Mycobacteriales</taxon>
        <taxon>Nocardiaceae</taxon>
        <taxon>Nocardia</taxon>
    </lineage>
</organism>
<comment type="similarity">
    <text evidence="1">Belongs to the UPF0311 family.</text>
</comment>
<dbReference type="RefSeq" id="WP_319943029.1">
    <property type="nucleotide sequence ID" value="NZ_WEGI01000006.1"/>
</dbReference>
<dbReference type="PANTHER" id="PTHR37315:SF1">
    <property type="entry name" value="UPF0311 PROTEIN BLR7842"/>
    <property type="match status" value="1"/>
</dbReference>
<evidence type="ECO:0000313" key="2">
    <source>
        <dbReference type="EMBL" id="MQY27478.1"/>
    </source>
</evidence>
<dbReference type="InterPro" id="IPR020915">
    <property type="entry name" value="UPF0311"/>
</dbReference>
<name>A0A7K0DPF0_9NOCA</name>
<evidence type="ECO:0000313" key="3">
    <source>
        <dbReference type="Proteomes" id="UP000431401"/>
    </source>
</evidence>
<dbReference type="AlphaFoldDB" id="A0A7K0DPF0"/>
<dbReference type="EMBL" id="WEGI01000006">
    <property type="protein sequence ID" value="MQY27478.1"/>
    <property type="molecule type" value="Genomic_DNA"/>
</dbReference>
<proteinExistence type="inferred from homology"/>
<protein>
    <recommendedName>
        <fullName evidence="1">UPF0311 protein NRB56_30610</fullName>
    </recommendedName>
</protein>
<accession>A0A7K0DPF0</accession>
<dbReference type="PANTHER" id="PTHR37315">
    <property type="entry name" value="UPF0311 PROTEIN BLR7842"/>
    <property type="match status" value="1"/>
</dbReference>
<dbReference type="Gene3D" id="2.40.160.20">
    <property type="match status" value="1"/>
</dbReference>
<sequence length="164" mass="18187">MTDTRVRKVETTRTTTLFDLVVDLKPPVKFGDAGPLGRRVLYGAAGGTFEGPRLRGEVLADGGDWALIRPDGTMLLDVRLALRTDDGDLVHMTYQGRWLIPPHVRTAMADRATRHLVDPADYYFRTNPLFETGSIRYGWLNDIVAVGTGYVVEGGVAYHVEQVL</sequence>
<reference evidence="2 3" key="1">
    <citation type="submission" date="2019-10" db="EMBL/GenBank/DDBJ databases">
        <title>Nocardia macrotermitis sp. nov. and Nocardia aurantia sp. nov., isolated from the gut of fungus growing-termite Macrotermes natalensis.</title>
        <authorList>
            <person name="Benndorf R."/>
            <person name="Schwitalla J."/>
            <person name="Martin K."/>
            <person name="De Beer W."/>
            <person name="Kaster A.-K."/>
            <person name="Vollmers J."/>
            <person name="Poulsen M."/>
            <person name="Beemelmanns C."/>
        </authorList>
    </citation>
    <scope>NUCLEOTIDE SEQUENCE [LARGE SCALE GENOMIC DNA]</scope>
    <source>
        <strain evidence="2 3">RB56</strain>
    </source>
</reference>
<gene>
    <name evidence="2" type="ORF">NRB56_30610</name>
</gene>
<comment type="caution">
    <text evidence="2">The sequence shown here is derived from an EMBL/GenBank/DDBJ whole genome shotgun (WGS) entry which is preliminary data.</text>
</comment>
<dbReference type="Proteomes" id="UP000431401">
    <property type="component" value="Unassembled WGS sequence"/>
</dbReference>
<dbReference type="Pfam" id="PF11578">
    <property type="entry name" value="DUF3237"/>
    <property type="match status" value="1"/>
</dbReference>
<keyword evidence="3" id="KW-1185">Reference proteome</keyword>
<dbReference type="HAMAP" id="MF_00775">
    <property type="entry name" value="UPF0311"/>
    <property type="match status" value="1"/>
</dbReference>
<evidence type="ECO:0000256" key="1">
    <source>
        <dbReference type="HAMAP-Rule" id="MF_00775"/>
    </source>
</evidence>